<evidence type="ECO:0000256" key="11">
    <source>
        <dbReference type="RuleBase" id="RU363036"/>
    </source>
</evidence>
<keyword evidence="3" id="KW-0963">Cytoplasm</keyword>
<dbReference type="GO" id="GO:0005524">
    <property type="term" value="F:ATP binding"/>
    <property type="evidence" value="ECO:0007669"/>
    <property type="project" value="UniProtKB-KW"/>
</dbReference>
<dbReference type="EC" id="6.1.1.2" evidence="2 10"/>
<dbReference type="PROSITE" id="PS00178">
    <property type="entry name" value="AA_TRNA_LIGASE_I"/>
    <property type="match status" value="1"/>
</dbReference>
<dbReference type="FunFam" id="1.10.240.10:FF:000005">
    <property type="entry name" value="Tryptophan--tRNA ligase"/>
    <property type="match status" value="1"/>
</dbReference>
<evidence type="ECO:0000256" key="5">
    <source>
        <dbReference type="ARBA" id="ARBA00022741"/>
    </source>
</evidence>
<name>A0AB35PFS6_BACTU</name>
<dbReference type="SUPFAM" id="SSF52374">
    <property type="entry name" value="Nucleotidylyl transferase"/>
    <property type="match status" value="1"/>
</dbReference>
<sequence>MRGSFYFEKGGVSVSEKIMLTGIKPTGYPHLGNYIGAIKPALQMSKKNEGKALYFIADYHALNAVHNPSQFSNYTKEVSATWLSLGLGEDVIFYRQTEVPEILELAWILACLTPKGLMNRAHAYKAKVEQNKEAGLEIDAGVNMGLYTYPILMAADILLFQATHVPVGKDQIQHIEIARDIATYFNHTFGMTFTLPEYVIQEEGAILPGLDGRKMSKSYGNVIPLFADQEKLRKLIFKIKTDSSLPNEPKELETLFMTYKEFAMEDEIQSMREKYETGIGWGDVKKELFRVVDRELAGPREKYAMYMNEPNLLYEALEKGAERARGIAKVNLAEIKKRIGFERSLVFL</sequence>
<dbReference type="Pfam" id="PF00579">
    <property type="entry name" value="tRNA-synt_1b"/>
    <property type="match status" value="1"/>
</dbReference>
<dbReference type="InterPro" id="IPR001412">
    <property type="entry name" value="aa-tRNA-synth_I_CS"/>
</dbReference>
<keyword evidence="5 11" id="KW-0547">Nucleotide-binding</keyword>
<comment type="caution">
    <text evidence="12">The sequence shown here is derived from an EMBL/GenBank/DDBJ whole genome shotgun (WGS) entry which is preliminary data.</text>
</comment>
<evidence type="ECO:0000256" key="6">
    <source>
        <dbReference type="ARBA" id="ARBA00022840"/>
    </source>
</evidence>
<comment type="catalytic activity">
    <reaction evidence="9">
        <text>tRNA(Trp) + L-tryptophan + ATP = L-tryptophyl-tRNA(Trp) + AMP + diphosphate + H(+)</text>
        <dbReference type="Rhea" id="RHEA:24080"/>
        <dbReference type="Rhea" id="RHEA-COMP:9671"/>
        <dbReference type="Rhea" id="RHEA-COMP:9705"/>
        <dbReference type="ChEBI" id="CHEBI:15378"/>
        <dbReference type="ChEBI" id="CHEBI:30616"/>
        <dbReference type="ChEBI" id="CHEBI:33019"/>
        <dbReference type="ChEBI" id="CHEBI:57912"/>
        <dbReference type="ChEBI" id="CHEBI:78442"/>
        <dbReference type="ChEBI" id="CHEBI:78535"/>
        <dbReference type="ChEBI" id="CHEBI:456215"/>
        <dbReference type="EC" id="6.1.1.2"/>
    </reaction>
</comment>
<evidence type="ECO:0000256" key="4">
    <source>
        <dbReference type="ARBA" id="ARBA00022598"/>
    </source>
</evidence>
<dbReference type="PRINTS" id="PR01039">
    <property type="entry name" value="TRNASYNTHTRP"/>
</dbReference>
<keyword evidence="8 11" id="KW-0030">Aminoacyl-tRNA synthetase</keyword>
<dbReference type="GO" id="GO:0004830">
    <property type="term" value="F:tryptophan-tRNA ligase activity"/>
    <property type="evidence" value="ECO:0007669"/>
    <property type="project" value="UniProtKB-UniRule"/>
</dbReference>
<dbReference type="InterPro" id="IPR014729">
    <property type="entry name" value="Rossmann-like_a/b/a_fold"/>
</dbReference>
<dbReference type="RefSeq" id="WP_003260476.1">
    <property type="nucleotide sequence ID" value="NZ_CP035735.1"/>
</dbReference>
<accession>A0AB35PFS6</accession>
<dbReference type="NCBIfam" id="NF009207">
    <property type="entry name" value="PRK12556.1"/>
    <property type="match status" value="1"/>
</dbReference>
<dbReference type="InterPro" id="IPR002306">
    <property type="entry name" value="Trp-tRNA-ligase"/>
</dbReference>
<reference evidence="12" key="1">
    <citation type="submission" date="2019-07" db="EMBL/GenBank/DDBJ databases">
        <title>Phylogenomic Reclassification of ATCC Bacillus Strains and Various Taxa within the Genus Bacillus.</title>
        <authorList>
            <person name="Riojas M.A."/>
            <person name="Frank A.M."/>
            <person name="Fenn S.L."/>
            <person name="King S.P."/>
            <person name="Brower S.M."/>
            <person name="Hazbon M.H."/>
        </authorList>
    </citation>
    <scope>NUCLEOTIDE SEQUENCE</scope>
    <source>
        <strain evidence="12">ATCC 35646</strain>
    </source>
</reference>
<dbReference type="PANTHER" id="PTHR43766">
    <property type="entry name" value="TRYPTOPHAN--TRNA LIGASE, MITOCHONDRIAL"/>
    <property type="match status" value="1"/>
</dbReference>
<dbReference type="EMBL" id="VKQN01000022">
    <property type="protein sequence ID" value="MDR4178065.1"/>
    <property type="molecule type" value="Genomic_DNA"/>
</dbReference>
<proteinExistence type="inferred from homology"/>
<dbReference type="GO" id="GO:0005829">
    <property type="term" value="C:cytosol"/>
    <property type="evidence" value="ECO:0007669"/>
    <property type="project" value="TreeGrafter"/>
</dbReference>
<dbReference type="CDD" id="cd00806">
    <property type="entry name" value="TrpRS_core"/>
    <property type="match status" value="1"/>
</dbReference>
<dbReference type="FunFam" id="3.40.50.620:FF:000144">
    <property type="entry name" value="Tryptophan--tRNA ligase"/>
    <property type="match status" value="1"/>
</dbReference>
<dbReference type="Gene3D" id="1.10.240.10">
    <property type="entry name" value="Tyrosyl-Transfer RNA Synthetase"/>
    <property type="match status" value="1"/>
</dbReference>
<dbReference type="NCBIfam" id="TIGR00233">
    <property type="entry name" value="trpS"/>
    <property type="match status" value="1"/>
</dbReference>
<gene>
    <name evidence="12" type="ORF">FO599_18590</name>
</gene>
<keyword evidence="6 11" id="KW-0067">ATP-binding</keyword>
<evidence type="ECO:0000256" key="9">
    <source>
        <dbReference type="ARBA" id="ARBA00049929"/>
    </source>
</evidence>
<evidence type="ECO:0000256" key="10">
    <source>
        <dbReference type="NCBIfam" id="TIGR00233"/>
    </source>
</evidence>
<dbReference type="PANTHER" id="PTHR43766:SF1">
    <property type="entry name" value="TRYPTOPHAN--TRNA LIGASE, MITOCHONDRIAL"/>
    <property type="match status" value="1"/>
</dbReference>
<evidence type="ECO:0000256" key="2">
    <source>
        <dbReference type="ARBA" id="ARBA00013161"/>
    </source>
</evidence>
<evidence type="ECO:0000256" key="3">
    <source>
        <dbReference type="ARBA" id="ARBA00022490"/>
    </source>
</evidence>
<evidence type="ECO:0000256" key="1">
    <source>
        <dbReference type="ARBA" id="ARBA00005594"/>
    </source>
</evidence>
<dbReference type="InterPro" id="IPR050203">
    <property type="entry name" value="Trp-tRNA_synthetase"/>
</dbReference>
<protein>
    <recommendedName>
        <fullName evidence="2 10">Tryptophan--tRNA ligase</fullName>
        <ecNumber evidence="2 10">6.1.1.2</ecNumber>
    </recommendedName>
</protein>
<keyword evidence="4 11" id="KW-0436">Ligase</keyword>
<keyword evidence="7 11" id="KW-0648">Protein biosynthesis</keyword>
<dbReference type="Gene3D" id="3.40.50.620">
    <property type="entry name" value="HUPs"/>
    <property type="match status" value="1"/>
</dbReference>
<organism evidence="12 13">
    <name type="scientific">Bacillus thuringiensis</name>
    <dbReference type="NCBI Taxonomy" id="1428"/>
    <lineage>
        <taxon>Bacteria</taxon>
        <taxon>Bacillati</taxon>
        <taxon>Bacillota</taxon>
        <taxon>Bacilli</taxon>
        <taxon>Bacillales</taxon>
        <taxon>Bacillaceae</taxon>
        <taxon>Bacillus</taxon>
        <taxon>Bacillus cereus group</taxon>
    </lineage>
</organism>
<dbReference type="GO" id="GO:0006436">
    <property type="term" value="P:tryptophanyl-tRNA aminoacylation"/>
    <property type="evidence" value="ECO:0007669"/>
    <property type="project" value="UniProtKB-UniRule"/>
</dbReference>
<comment type="similarity">
    <text evidence="1 11">Belongs to the class-I aminoacyl-tRNA synthetase family.</text>
</comment>
<evidence type="ECO:0000256" key="8">
    <source>
        <dbReference type="ARBA" id="ARBA00023146"/>
    </source>
</evidence>
<evidence type="ECO:0000313" key="13">
    <source>
        <dbReference type="Proteomes" id="UP001181533"/>
    </source>
</evidence>
<evidence type="ECO:0000313" key="12">
    <source>
        <dbReference type="EMBL" id="MDR4178065.1"/>
    </source>
</evidence>
<dbReference type="AlphaFoldDB" id="A0AB35PFS6"/>
<dbReference type="InterPro" id="IPR002305">
    <property type="entry name" value="aa-tRNA-synth_Ic"/>
</dbReference>
<evidence type="ECO:0000256" key="7">
    <source>
        <dbReference type="ARBA" id="ARBA00022917"/>
    </source>
</evidence>
<dbReference type="Proteomes" id="UP001181533">
    <property type="component" value="Unassembled WGS sequence"/>
</dbReference>